<dbReference type="Pfam" id="PF08489">
    <property type="entry name" value="TiaS_FLD"/>
    <property type="match status" value="1"/>
</dbReference>
<dbReference type="Gene3D" id="2.40.50.1010">
    <property type="match status" value="1"/>
</dbReference>
<dbReference type="PANTHER" id="PTHR40705:SF2">
    <property type="entry name" value="DUF1743 DOMAIN-CONTAINING PROTEIN"/>
    <property type="match status" value="1"/>
</dbReference>
<keyword evidence="2 6" id="KW-0436">Ligase</keyword>
<evidence type="ECO:0000256" key="2">
    <source>
        <dbReference type="ARBA" id="ARBA00022598"/>
    </source>
</evidence>
<organism evidence="9 10">
    <name type="scientific">Oxyplasma meridianum</name>
    <dbReference type="NCBI Taxonomy" id="3073602"/>
    <lineage>
        <taxon>Archaea</taxon>
        <taxon>Methanobacteriati</taxon>
        <taxon>Thermoplasmatota</taxon>
        <taxon>Thermoplasmata</taxon>
        <taxon>Thermoplasmatales</taxon>
        <taxon>Thermoplasmataceae</taxon>
        <taxon>Oxyplasma</taxon>
    </lineage>
</organism>
<feature type="domain" description="TiaS-like TCKD" evidence="8">
    <location>
        <begin position="2"/>
        <end position="149"/>
    </location>
</feature>
<evidence type="ECO:0000259" key="8">
    <source>
        <dbReference type="Pfam" id="PF22641"/>
    </source>
</evidence>
<comment type="subcellular location">
    <subcellularLocation>
        <location evidence="6">Cytoplasm</location>
    </subcellularLocation>
</comment>
<dbReference type="Proteomes" id="UP001451606">
    <property type="component" value="Chromosome"/>
</dbReference>
<evidence type="ECO:0000259" key="7">
    <source>
        <dbReference type="Pfam" id="PF08489"/>
    </source>
</evidence>
<evidence type="ECO:0000313" key="10">
    <source>
        <dbReference type="Proteomes" id="UP001451606"/>
    </source>
</evidence>
<dbReference type="EC" id="6.3.4.22" evidence="6"/>
<dbReference type="RefSeq" id="WP_393971810.1">
    <property type="nucleotide sequence ID" value="NZ_CP133772.1"/>
</dbReference>
<gene>
    <name evidence="6" type="primary">tiaS</name>
    <name evidence="9" type="ORF">OXIME_000395</name>
</gene>
<dbReference type="HAMAP" id="MF_01892">
    <property type="entry name" value="tRNA_Ile2_agm2C_synt"/>
    <property type="match status" value="1"/>
</dbReference>
<dbReference type="KEGG" id="omr:OXIME_000395"/>
<keyword evidence="5 6" id="KW-0067">ATP-binding</keyword>
<dbReference type="EMBL" id="CP133772">
    <property type="protein sequence ID" value="WYX99850.1"/>
    <property type="molecule type" value="Genomic_DNA"/>
</dbReference>
<dbReference type="InterPro" id="IPR024913">
    <property type="entry name" value="tRNA_Ile2__agm2C_synt"/>
</dbReference>
<dbReference type="GeneID" id="95967120"/>
<accession>A0AAX4NEE0</accession>
<comment type="similarity">
    <text evidence="6">Belongs to the TiaS family.</text>
</comment>
<comment type="catalytic activity">
    <reaction evidence="6">
        <text>cytidine(34) in tRNA(Ile2) + agmatine + ATP + H2O = 2-agmatinylcytidine(34) in tRNA(Ile2) + AMP + 2 phosphate + 2 H(+)</text>
        <dbReference type="Rhea" id="RHEA:43608"/>
        <dbReference type="Rhea" id="RHEA-COMP:10625"/>
        <dbReference type="Rhea" id="RHEA-COMP:10626"/>
        <dbReference type="ChEBI" id="CHEBI:15377"/>
        <dbReference type="ChEBI" id="CHEBI:15378"/>
        <dbReference type="ChEBI" id="CHEBI:30616"/>
        <dbReference type="ChEBI" id="CHEBI:43474"/>
        <dbReference type="ChEBI" id="CHEBI:58145"/>
        <dbReference type="ChEBI" id="CHEBI:82748"/>
        <dbReference type="ChEBI" id="CHEBI:83545"/>
        <dbReference type="ChEBI" id="CHEBI:456215"/>
        <dbReference type="EC" id="6.3.4.22"/>
    </reaction>
</comment>
<dbReference type="GO" id="GO:0002101">
    <property type="term" value="P:tRNA wobble cytosine modification"/>
    <property type="evidence" value="ECO:0007669"/>
    <property type="project" value="UniProtKB-UniRule"/>
</dbReference>
<feature type="domain" description="TiaS FLD" evidence="7">
    <location>
        <begin position="155"/>
        <end position="267"/>
    </location>
</feature>
<name>A0AAX4NEE0_9ARCH</name>
<keyword evidence="3 6" id="KW-0819">tRNA processing</keyword>
<sequence>MYVSFDDTDSRKAMCTTYLVSEFLRRGKYDLIGLPSLVRLNPNIPYKTRGNGAVRIRVGNGSGEKVFCGRIAGKPIYSYERSSGEEDPEKILEEMYRLVDKNYQRDENTNPGIVVSNFLFPEIMYENAVTCQVNLDETIKQLDKLGSKYRGIKNGRGLIGSSAAMSWRGRRITYEIIGYREGNKEIPEETKMECAMMADGYEGTFNSVDIRNRYPAIFPNPRTPVVYGIRGINMEKLVEASESVAAKLPFPIDSEIIFETNQGTDDHIEQYHGELYNLHTYMISGTVLSKPVPTQGSHYFSSINAGGKVVKIAAFEPTKEFRSIFRQLLPGDFITVYGSFLKGTINIEKMEIRNLVAEYMRLPPLCSICGERMANRGKFSYQCTQCGNRSSIPEYTEKKRSVMPGKYNVPVMARRHLSMPFGTQPVIKKNKNMDLVA</sequence>
<evidence type="ECO:0000256" key="5">
    <source>
        <dbReference type="ARBA" id="ARBA00022840"/>
    </source>
</evidence>
<dbReference type="Pfam" id="PF22641">
    <property type="entry name" value="TiaS_TCKD"/>
    <property type="match status" value="1"/>
</dbReference>
<dbReference type="AlphaFoldDB" id="A0AAX4NEE0"/>
<keyword evidence="10" id="KW-1185">Reference proteome</keyword>
<dbReference type="Gene3D" id="3.30.70.2200">
    <property type="match status" value="1"/>
</dbReference>
<dbReference type="CDD" id="cd00029">
    <property type="entry name" value="C1"/>
    <property type="match status" value="1"/>
</dbReference>
<reference evidence="9 10" key="1">
    <citation type="submission" date="2023-09" db="EMBL/GenBank/DDBJ databases">
        <authorList>
            <person name="Golyshina O.V."/>
            <person name="Lunev E.A."/>
            <person name="Bargiela R."/>
            <person name="Gaines M.C."/>
            <person name="Daum B."/>
            <person name="Bale N.J."/>
            <person name="Koenen M."/>
            <person name="Sinninghe Damst J.S."/>
            <person name="Yakimov M."/>
            <person name="Golyshin P.N."/>
        </authorList>
    </citation>
    <scope>NUCLEOTIDE SEQUENCE [LARGE SCALE GENOMIC DNA]</scope>
    <source>
        <strain evidence="9 10">M1</strain>
    </source>
</reference>
<dbReference type="GO" id="GO:0005737">
    <property type="term" value="C:cytoplasm"/>
    <property type="evidence" value="ECO:0007669"/>
    <property type="project" value="UniProtKB-SubCell"/>
</dbReference>
<dbReference type="CDD" id="cd04482">
    <property type="entry name" value="RPA2_OBF_like"/>
    <property type="match status" value="1"/>
</dbReference>
<comment type="function">
    <text evidence="6">ATP-dependent agmatine transferase that catalyzes the formation of 2-agmatinylcytidine (agm2C) at the wobble position (C34) of tRNA(Ile2), converting the codon specificity from AUG to AUA.</text>
</comment>
<dbReference type="InterPro" id="IPR013696">
    <property type="entry name" value="TiaS_FLD"/>
</dbReference>
<protein>
    <recommendedName>
        <fullName evidence="6">tRNA(Ile2) 2-agmatinylcytidine synthetase TiaS</fullName>
        <shortName evidence="6">tRNA(Ile2)-agm2C synthetase</shortName>
        <ecNumber evidence="6">6.3.4.22</ecNumber>
    </recommendedName>
    <alternativeName>
        <fullName evidence="6">tRNA(Ile2) agmatidine synthetase</fullName>
    </alternativeName>
</protein>
<dbReference type="GO" id="GO:0005524">
    <property type="term" value="F:ATP binding"/>
    <property type="evidence" value="ECO:0007669"/>
    <property type="project" value="UniProtKB-KW"/>
</dbReference>
<keyword evidence="1 6" id="KW-0963">Cytoplasm</keyword>
<dbReference type="InterPro" id="IPR053870">
    <property type="entry name" value="TiaS-like_TCKD"/>
</dbReference>
<dbReference type="PANTHER" id="PTHR40705">
    <property type="entry name" value="TRNA(ILE2) 2-AGMATINYLCYTIDINE SYNTHETASE TIAS"/>
    <property type="match status" value="1"/>
</dbReference>
<proteinExistence type="inferred from homology"/>
<evidence type="ECO:0000256" key="4">
    <source>
        <dbReference type="ARBA" id="ARBA00022741"/>
    </source>
</evidence>
<evidence type="ECO:0000256" key="3">
    <source>
        <dbReference type="ARBA" id="ARBA00022694"/>
    </source>
</evidence>
<dbReference type="GO" id="GO:0016879">
    <property type="term" value="F:ligase activity, forming carbon-nitrogen bonds"/>
    <property type="evidence" value="ECO:0007669"/>
    <property type="project" value="UniProtKB-UniRule"/>
</dbReference>
<evidence type="ECO:0000256" key="1">
    <source>
        <dbReference type="ARBA" id="ARBA00022490"/>
    </source>
</evidence>
<keyword evidence="4 6" id="KW-0547">Nucleotide-binding</keyword>
<dbReference type="Gene3D" id="3.90.600.20">
    <property type="match status" value="1"/>
</dbReference>
<evidence type="ECO:0000256" key="6">
    <source>
        <dbReference type="HAMAP-Rule" id="MF_01892"/>
    </source>
</evidence>
<evidence type="ECO:0000313" key="9">
    <source>
        <dbReference type="EMBL" id="WYX99850.1"/>
    </source>
</evidence>